<comment type="catalytic activity">
    <reaction evidence="16">
        <text>(6S)-5-methyl-5,6,7,8-tetrahydrofolate(in) + H(+)(in) = (6S)-5-methyl-5,6,7,8-tetrahydrofolate(out) + H(+)(out)</text>
        <dbReference type="Rhea" id="RHEA:70167"/>
        <dbReference type="ChEBI" id="CHEBI:15378"/>
        <dbReference type="ChEBI" id="CHEBI:18608"/>
    </reaction>
</comment>
<evidence type="ECO:0000256" key="4">
    <source>
        <dbReference type="ARBA" id="ARBA00004554"/>
    </source>
</evidence>
<organism evidence="24 25">
    <name type="scientific">Chiloscyllium punctatum</name>
    <name type="common">Brownbanded bambooshark</name>
    <name type="synonym">Hemiscyllium punctatum</name>
    <dbReference type="NCBI Taxonomy" id="137246"/>
    <lineage>
        <taxon>Eukaryota</taxon>
        <taxon>Metazoa</taxon>
        <taxon>Chordata</taxon>
        <taxon>Craniata</taxon>
        <taxon>Vertebrata</taxon>
        <taxon>Chondrichthyes</taxon>
        <taxon>Elasmobranchii</taxon>
        <taxon>Galeomorphii</taxon>
        <taxon>Galeoidea</taxon>
        <taxon>Orectolobiformes</taxon>
        <taxon>Hemiscylliidae</taxon>
        <taxon>Chiloscyllium</taxon>
    </lineage>
</organism>
<evidence type="ECO:0000256" key="18">
    <source>
        <dbReference type="ARBA" id="ARBA00038227"/>
    </source>
</evidence>
<dbReference type="PANTHER" id="PTHR23507">
    <property type="entry name" value="ZGC:174356"/>
    <property type="match status" value="1"/>
</dbReference>
<dbReference type="GO" id="GO:0015293">
    <property type="term" value="F:symporter activity"/>
    <property type="evidence" value="ECO:0007669"/>
    <property type="project" value="UniProtKB-KW"/>
</dbReference>
<evidence type="ECO:0000256" key="10">
    <source>
        <dbReference type="ARBA" id="ARBA00022847"/>
    </source>
</evidence>
<evidence type="ECO:0000256" key="15">
    <source>
        <dbReference type="ARBA" id="ARBA00023180"/>
    </source>
</evidence>
<keyword evidence="5" id="KW-0813">Transport</keyword>
<evidence type="ECO:0000256" key="19">
    <source>
        <dbReference type="ARBA" id="ARBA00040650"/>
    </source>
</evidence>
<evidence type="ECO:0000256" key="14">
    <source>
        <dbReference type="ARBA" id="ARBA00023157"/>
    </source>
</evidence>
<dbReference type="OMA" id="KRSECGN"/>
<feature type="transmembrane region" description="Helical" evidence="23">
    <location>
        <begin position="15"/>
        <end position="34"/>
    </location>
</feature>
<evidence type="ECO:0000256" key="11">
    <source>
        <dbReference type="ARBA" id="ARBA00022954"/>
    </source>
</evidence>
<dbReference type="Pfam" id="PF07690">
    <property type="entry name" value="MFS_1"/>
    <property type="match status" value="1"/>
</dbReference>
<keyword evidence="8 23" id="KW-0812">Transmembrane</keyword>
<dbReference type="PANTHER" id="PTHR23507:SF2">
    <property type="entry name" value="PROTON-COUPLED FOLATE TRANSPORTER"/>
    <property type="match status" value="1"/>
</dbReference>
<dbReference type="GO" id="GO:0016323">
    <property type="term" value="C:basolateral plasma membrane"/>
    <property type="evidence" value="ECO:0007669"/>
    <property type="project" value="UniProtKB-SubCell"/>
</dbReference>
<gene>
    <name evidence="24" type="ORF">chiPu_0021281</name>
</gene>
<keyword evidence="6" id="KW-1003">Cell membrane</keyword>
<keyword evidence="25" id="KW-1185">Reference proteome</keyword>
<evidence type="ECO:0000256" key="6">
    <source>
        <dbReference type="ARBA" id="ARBA00022475"/>
    </source>
</evidence>
<comment type="catalytic activity">
    <reaction evidence="21">
        <text>pemetrexed(in) + H(+)(in) = pemetrexed(out) + H(+)(out)</text>
        <dbReference type="Rhea" id="RHEA:70171"/>
        <dbReference type="ChEBI" id="CHEBI:15378"/>
        <dbReference type="ChEBI" id="CHEBI:63724"/>
    </reaction>
</comment>
<keyword evidence="11" id="KW-0290">Folate-binding</keyword>
<feature type="transmembrane region" description="Helical" evidence="23">
    <location>
        <begin position="72"/>
        <end position="99"/>
    </location>
</feature>
<comment type="catalytic activity">
    <reaction evidence="17">
        <text>folate(in) + H(+)(in) = folate(out) + H(+)(out)</text>
        <dbReference type="Rhea" id="RHEA:70159"/>
        <dbReference type="ChEBI" id="CHEBI:15378"/>
        <dbReference type="ChEBI" id="CHEBI:62501"/>
    </reaction>
</comment>
<keyword evidence="12 23" id="KW-1133">Transmembrane helix</keyword>
<evidence type="ECO:0000256" key="17">
    <source>
        <dbReference type="ARBA" id="ARBA00036250"/>
    </source>
</evidence>
<evidence type="ECO:0000256" key="22">
    <source>
        <dbReference type="ARBA" id="ARBA00047850"/>
    </source>
</evidence>
<evidence type="ECO:0000256" key="21">
    <source>
        <dbReference type="ARBA" id="ARBA00047769"/>
    </source>
</evidence>
<dbReference type="SUPFAM" id="SSF103473">
    <property type="entry name" value="MFS general substrate transporter"/>
    <property type="match status" value="1"/>
</dbReference>
<evidence type="ECO:0000256" key="20">
    <source>
        <dbReference type="ARBA" id="ARBA00042514"/>
    </source>
</evidence>
<dbReference type="InterPro" id="IPR011701">
    <property type="entry name" value="MFS"/>
</dbReference>
<evidence type="ECO:0000256" key="12">
    <source>
        <dbReference type="ARBA" id="ARBA00022989"/>
    </source>
</evidence>
<evidence type="ECO:0000256" key="7">
    <source>
        <dbReference type="ARBA" id="ARBA00022490"/>
    </source>
</evidence>
<dbReference type="AlphaFoldDB" id="A0A401RPU7"/>
<evidence type="ECO:0000256" key="23">
    <source>
        <dbReference type="SAM" id="Phobius"/>
    </source>
</evidence>
<evidence type="ECO:0000256" key="13">
    <source>
        <dbReference type="ARBA" id="ARBA00023136"/>
    </source>
</evidence>
<comment type="subcellular location">
    <subcellularLocation>
        <location evidence="2">Apical cell membrane</location>
        <topology evidence="2">Multi-pass membrane protein</topology>
    </subcellularLocation>
    <subcellularLocation>
        <location evidence="4">Basolateral cell membrane</location>
        <topology evidence="4">Multi-pass membrane protein</topology>
    </subcellularLocation>
    <subcellularLocation>
        <location evidence="3">Cytoplasm</location>
    </subcellularLocation>
    <subcellularLocation>
        <location evidence="1">Endosome membrane</location>
        <topology evidence="1">Multi-pass membrane protein</topology>
    </subcellularLocation>
</comment>
<keyword evidence="13 23" id="KW-0472">Membrane</keyword>
<evidence type="ECO:0000256" key="3">
    <source>
        <dbReference type="ARBA" id="ARBA00004496"/>
    </source>
</evidence>
<evidence type="ECO:0000313" key="25">
    <source>
        <dbReference type="Proteomes" id="UP000287033"/>
    </source>
</evidence>
<feature type="transmembrane region" description="Helical" evidence="23">
    <location>
        <begin position="273"/>
        <end position="294"/>
    </location>
</feature>
<evidence type="ECO:0000256" key="5">
    <source>
        <dbReference type="ARBA" id="ARBA00022448"/>
    </source>
</evidence>
<comment type="caution">
    <text evidence="24">The sequence shown here is derived from an EMBL/GenBank/DDBJ whole genome shotgun (WGS) entry which is preliminary data.</text>
</comment>
<dbReference type="InterPro" id="IPR036259">
    <property type="entry name" value="MFS_trans_sf"/>
</dbReference>
<dbReference type="InterPro" id="IPR005829">
    <property type="entry name" value="Sugar_transporter_CS"/>
</dbReference>
<keyword evidence="7" id="KW-0963">Cytoplasm</keyword>
<dbReference type="Gene3D" id="1.20.1250.20">
    <property type="entry name" value="MFS general substrate transporter like domains"/>
    <property type="match status" value="1"/>
</dbReference>
<keyword evidence="15" id="KW-0325">Glycoprotein</keyword>
<proteinExistence type="inferred from homology"/>
<evidence type="ECO:0000313" key="24">
    <source>
        <dbReference type="EMBL" id="GCC20136.1"/>
    </source>
</evidence>
<feature type="transmembrane region" description="Helical" evidence="23">
    <location>
        <begin position="197"/>
        <end position="214"/>
    </location>
</feature>
<reference evidence="24 25" key="1">
    <citation type="journal article" date="2018" name="Nat. Ecol. Evol.">
        <title>Shark genomes provide insights into elasmobranch evolution and the origin of vertebrates.</title>
        <authorList>
            <person name="Hara Y"/>
            <person name="Yamaguchi K"/>
            <person name="Onimaru K"/>
            <person name="Kadota M"/>
            <person name="Koyanagi M"/>
            <person name="Keeley SD"/>
            <person name="Tatsumi K"/>
            <person name="Tanaka K"/>
            <person name="Motone F"/>
            <person name="Kageyama Y"/>
            <person name="Nozu R"/>
            <person name="Adachi N"/>
            <person name="Nishimura O"/>
            <person name="Nakagawa R"/>
            <person name="Tanegashima C"/>
            <person name="Kiyatake I"/>
            <person name="Matsumoto R"/>
            <person name="Murakumo K"/>
            <person name="Nishida K"/>
            <person name="Terakita A"/>
            <person name="Kuratani S"/>
            <person name="Sato K"/>
            <person name="Hyodo S Kuraku.S."/>
        </authorList>
    </citation>
    <scope>NUCLEOTIDE SEQUENCE [LARGE SCALE GENOMIC DNA]</scope>
</reference>
<name>A0A401RPU7_CHIPU</name>
<dbReference type="GO" id="GO:0010008">
    <property type="term" value="C:endosome membrane"/>
    <property type="evidence" value="ECO:0007669"/>
    <property type="project" value="UniProtKB-SubCell"/>
</dbReference>
<comment type="catalytic activity">
    <reaction evidence="22">
        <text>methotrexate(in) + H(+)(in) = methotrexate(out) + H(+)(out)</text>
        <dbReference type="Rhea" id="RHEA:70163"/>
        <dbReference type="ChEBI" id="CHEBI:15378"/>
        <dbReference type="ChEBI" id="CHEBI:50681"/>
    </reaction>
</comment>
<feature type="transmembrane region" description="Helical" evidence="23">
    <location>
        <begin position="46"/>
        <end position="66"/>
    </location>
</feature>
<dbReference type="Proteomes" id="UP000287033">
    <property type="component" value="Unassembled WGS sequence"/>
</dbReference>
<dbReference type="GO" id="GO:0016324">
    <property type="term" value="C:apical plasma membrane"/>
    <property type="evidence" value="ECO:0007669"/>
    <property type="project" value="UniProtKB-SubCell"/>
</dbReference>
<protein>
    <recommendedName>
        <fullName evidence="19">Proton-coupled folate transporter</fullName>
    </recommendedName>
    <alternativeName>
        <fullName evidence="20">Solute carrier family 46 member 1</fullName>
    </alternativeName>
</protein>
<dbReference type="OrthoDB" id="419734at2759"/>
<dbReference type="EMBL" id="BEZZ01003640">
    <property type="protein sequence ID" value="GCC20136.1"/>
    <property type="molecule type" value="Genomic_DNA"/>
</dbReference>
<evidence type="ECO:0000256" key="9">
    <source>
        <dbReference type="ARBA" id="ARBA00022753"/>
    </source>
</evidence>
<keyword evidence="10" id="KW-0769">Symport</keyword>
<feature type="non-terminal residue" evidence="24">
    <location>
        <position position="318"/>
    </location>
</feature>
<feature type="transmembrane region" description="Helical" evidence="23">
    <location>
        <begin position="138"/>
        <end position="160"/>
    </location>
</feature>
<feature type="transmembrane region" description="Helical" evidence="23">
    <location>
        <begin position="111"/>
        <end position="132"/>
    </location>
</feature>
<evidence type="ECO:0000256" key="2">
    <source>
        <dbReference type="ARBA" id="ARBA00004424"/>
    </source>
</evidence>
<keyword evidence="14" id="KW-1015">Disulfide bond</keyword>
<dbReference type="STRING" id="137246.A0A401RPU7"/>
<evidence type="ECO:0000256" key="8">
    <source>
        <dbReference type="ARBA" id="ARBA00022692"/>
    </source>
</evidence>
<accession>A0A401RPU7</accession>
<dbReference type="GO" id="GO:0005542">
    <property type="term" value="F:folic acid binding"/>
    <property type="evidence" value="ECO:0007669"/>
    <property type="project" value="UniProtKB-KW"/>
</dbReference>
<keyword evidence="9" id="KW-0967">Endosome</keyword>
<dbReference type="PROSITE" id="PS00216">
    <property type="entry name" value="SUGAR_TRANSPORT_1"/>
    <property type="match status" value="1"/>
</dbReference>
<sequence length="318" mass="34942">MTEFGTEVETLTSHWNLYINVGGFAVGLFSATLLGPWSDRVGRRPILILPAVGLSLQAAVYLIVMYQELPVGFFLIGRLLSGLLGDFNTILAGCFSYIADITDKPSRTFRVAVLEACLGMAGMFGSIIGGQWSKAQGYINPFWLVLALNVATVIYAVVFVKESVTAKRPGKLLTMEHYRSVYRLYSSGQETGRRHRLCLYALSLFIVVTVHFGVKDILILFELSSPLCWRSDQIGYGSAIEHLTYLSSLLALKMMQCFLADSWIAQIGLLSNMAGLVTFSIAVTSAVMFTGYGIRFLAMATTPVIRAKLSKLADVTEQ</sequence>
<evidence type="ECO:0000256" key="16">
    <source>
        <dbReference type="ARBA" id="ARBA00036193"/>
    </source>
</evidence>
<evidence type="ECO:0000256" key="1">
    <source>
        <dbReference type="ARBA" id="ARBA00004337"/>
    </source>
</evidence>
<comment type="similarity">
    <text evidence="18">Belongs to the major facilitator superfamily. SLC46A family.</text>
</comment>